<sequence>MRSSYTLLFAVVQLAGLGSVSNAQLAAMSVDLGDEFLKFGLVKPGVPMETVINKESRRKTPNIVAIRNGERFFGDIAAQMSIKFPANAITSYNDLIGKQFNHPLVEEYQRRFPYHKLSAHPERNTVVFEIDGASYPIETILAMALWNAQEQTSAHAGQFVKNVVISIPSYFNHSERVAVANATQIAGLNLLSLIYDGSAAALNYGVFRRKEITEKPQTLLIYDIGARKTVATLAEYKLVEEKEGSKEKIPLIKTIGVAFDRTLGGQLVTARLRDHLVNAFKEQFKALDKDITQNQRAMAKMWKEADRVKQVLSANAECFAQVESVFEDKDFKVKVSRDLVDEIIEENKDRLVKLLNQVLEQSGLDITAVDQVVLMGAGTRIPKIQKILSEAISGQELARFLNTDEAIALGAVYEAASRSKGFRVKPFRIEEKPVYPTTEEEAAFTGLTATQVTEAKRVLAEFENIEKLKVEKETALNSLESLVYDVTAKLDDETYNKFVNEEESAAIRGKAEAIRAWLEDEVTPDTDAKALKDKRSELVGESKKMNYRKRQFEERPKHYVKIADSLGKAKDLLPLFNNSTKENATIFTEEEVKKYEDEINKVEMWFSEKKKIQEGKGLDEEPVITVKEITEKIKLVNNEVSLMKSKVYLYQVKVAKEKREAEEKEKKEKEAAGKAAKNETVIETPPTTNENESSAQQPEAEETSTEAPTDSSTETPNNKEAENSEKDEKTEL</sequence>
<evidence type="ECO:0000256" key="2">
    <source>
        <dbReference type="ARBA" id="ARBA00007381"/>
    </source>
</evidence>
<dbReference type="InterPro" id="IPR029048">
    <property type="entry name" value="HSP70_C_sf"/>
</dbReference>
<dbReference type="SMR" id="A0A7I8WJN2"/>
<dbReference type="Proteomes" id="UP000659654">
    <property type="component" value="Unassembled WGS sequence"/>
</dbReference>
<keyword evidence="5" id="KW-0256">Endoplasmic reticulum</keyword>
<dbReference type="Proteomes" id="UP000582659">
    <property type="component" value="Unassembled WGS sequence"/>
</dbReference>
<dbReference type="InterPro" id="IPR013126">
    <property type="entry name" value="Hsp_70_fam"/>
</dbReference>
<dbReference type="FunFam" id="3.30.30.30:FF:000004">
    <property type="entry name" value="hypoxia up-regulated protein 1"/>
    <property type="match status" value="1"/>
</dbReference>
<evidence type="ECO:0000256" key="9">
    <source>
        <dbReference type="SAM" id="MobiDB-lite"/>
    </source>
</evidence>
<gene>
    <name evidence="11" type="ORF">BXYJ_LOCUS6514</name>
</gene>
<evidence type="ECO:0000256" key="4">
    <source>
        <dbReference type="ARBA" id="ARBA00022741"/>
    </source>
</evidence>
<dbReference type="Gene3D" id="1.20.1270.10">
    <property type="match status" value="1"/>
</dbReference>
<keyword evidence="12" id="KW-1185">Reference proteome</keyword>
<evidence type="ECO:0000256" key="10">
    <source>
        <dbReference type="SAM" id="SignalP"/>
    </source>
</evidence>
<feature type="signal peptide" evidence="10">
    <location>
        <begin position="1"/>
        <end position="22"/>
    </location>
</feature>
<feature type="compositionally biased region" description="Low complexity" evidence="9">
    <location>
        <begin position="705"/>
        <end position="716"/>
    </location>
</feature>
<name>A0A7I8WJN2_BURXY</name>
<protein>
    <recommendedName>
        <fullName evidence="8">Hypoxia up-regulated protein 1</fullName>
    </recommendedName>
</protein>
<keyword evidence="3 10" id="KW-0732">Signal</keyword>
<dbReference type="GO" id="GO:0005788">
    <property type="term" value="C:endoplasmic reticulum lumen"/>
    <property type="evidence" value="ECO:0007669"/>
    <property type="project" value="UniProtKB-SubCell"/>
</dbReference>
<dbReference type="PRINTS" id="PR00301">
    <property type="entry name" value="HEATSHOCK70"/>
</dbReference>
<feature type="compositionally biased region" description="Polar residues" evidence="9">
    <location>
        <begin position="685"/>
        <end position="694"/>
    </location>
</feature>
<evidence type="ECO:0000256" key="7">
    <source>
        <dbReference type="ARBA" id="ARBA00023186"/>
    </source>
</evidence>
<dbReference type="Gene3D" id="3.30.420.40">
    <property type="match status" value="2"/>
</dbReference>
<dbReference type="Gene3D" id="3.30.30.30">
    <property type="match status" value="1"/>
</dbReference>
<evidence type="ECO:0000313" key="12">
    <source>
        <dbReference type="Proteomes" id="UP000659654"/>
    </source>
</evidence>
<evidence type="ECO:0000256" key="1">
    <source>
        <dbReference type="ARBA" id="ARBA00004319"/>
    </source>
</evidence>
<dbReference type="GO" id="GO:0005524">
    <property type="term" value="F:ATP binding"/>
    <property type="evidence" value="ECO:0007669"/>
    <property type="project" value="UniProtKB-KW"/>
</dbReference>
<comment type="caution">
    <text evidence="11">The sequence shown here is derived from an EMBL/GenBank/DDBJ whole genome shotgun (WGS) entry which is preliminary data.</text>
</comment>
<reference evidence="11" key="1">
    <citation type="submission" date="2020-09" db="EMBL/GenBank/DDBJ databases">
        <authorList>
            <person name="Kikuchi T."/>
        </authorList>
    </citation>
    <scope>NUCLEOTIDE SEQUENCE</scope>
    <source>
        <strain evidence="11">Ka4C1</strain>
    </source>
</reference>
<evidence type="ECO:0000256" key="3">
    <source>
        <dbReference type="ARBA" id="ARBA00022729"/>
    </source>
</evidence>
<dbReference type="InterPro" id="IPR043129">
    <property type="entry name" value="ATPase_NBD"/>
</dbReference>
<evidence type="ECO:0000256" key="8">
    <source>
        <dbReference type="ARBA" id="ARBA00040503"/>
    </source>
</evidence>
<comment type="subcellular location">
    <subcellularLocation>
        <location evidence="1">Endoplasmic reticulum lumen</location>
    </subcellularLocation>
</comment>
<dbReference type="PANTHER" id="PTHR45639:SF3">
    <property type="entry name" value="HYPOXIA UP-REGULATED PROTEIN 1"/>
    <property type="match status" value="1"/>
</dbReference>
<dbReference type="PANTHER" id="PTHR45639">
    <property type="entry name" value="HSC70CB, ISOFORM G-RELATED"/>
    <property type="match status" value="1"/>
</dbReference>
<accession>A0A7I8WJN2</accession>
<organism evidence="11 12">
    <name type="scientific">Bursaphelenchus xylophilus</name>
    <name type="common">Pinewood nematode worm</name>
    <name type="synonym">Aphelenchoides xylophilus</name>
    <dbReference type="NCBI Taxonomy" id="6326"/>
    <lineage>
        <taxon>Eukaryota</taxon>
        <taxon>Metazoa</taxon>
        <taxon>Ecdysozoa</taxon>
        <taxon>Nematoda</taxon>
        <taxon>Chromadorea</taxon>
        <taxon>Rhabditida</taxon>
        <taxon>Tylenchina</taxon>
        <taxon>Tylenchomorpha</taxon>
        <taxon>Aphelenchoidea</taxon>
        <taxon>Aphelenchoididae</taxon>
        <taxon>Bursaphelenchus</taxon>
    </lineage>
</organism>
<evidence type="ECO:0000313" key="11">
    <source>
        <dbReference type="EMBL" id="CAD5221110.1"/>
    </source>
</evidence>
<proteinExistence type="inferred from homology"/>
<dbReference type="Gene3D" id="3.90.640.10">
    <property type="entry name" value="Actin, Chain A, domain 4"/>
    <property type="match status" value="1"/>
</dbReference>
<dbReference type="AlphaFoldDB" id="A0A7I8WJN2"/>
<keyword evidence="7" id="KW-0143">Chaperone</keyword>
<feature type="region of interest" description="Disordered" evidence="9">
    <location>
        <begin position="658"/>
        <end position="732"/>
    </location>
</feature>
<dbReference type="Pfam" id="PF00012">
    <property type="entry name" value="HSP70"/>
    <property type="match status" value="1"/>
</dbReference>
<dbReference type="GO" id="GO:0030968">
    <property type="term" value="P:endoplasmic reticulum unfolded protein response"/>
    <property type="evidence" value="ECO:0007669"/>
    <property type="project" value="TreeGrafter"/>
</dbReference>
<dbReference type="SUPFAM" id="SSF100934">
    <property type="entry name" value="Heat shock protein 70kD (HSP70), C-terminal subdomain"/>
    <property type="match status" value="1"/>
</dbReference>
<evidence type="ECO:0000256" key="6">
    <source>
        <dbReference type="ARBA" id="ARBA00022840"/>
    </source>
</evidence>
<keyword evidence="6" id="KW-0067">ATP-binding</keyword>
<feature type="chain" id="PRO_5036204376" description="Hypoxia up-regulated protein 1" evidence="10">
    <location>
        <begin position="23"/>
        <end position="732"/>
    </location>
</feature>
<feature type="compositionally biased region" description="Basic and acidic residues" evidence="9">
    <location>
        <begin position="658"/>
        <end position="672"/>
    </location>
</feature>
<dbReference type="OrthoDB" id="10262720at2759"/>
<comment type="similarity">
    <text evidence="2">Belongs to the heat shock protein 70 family.</text>
</comment>
<dbReference type="GO" id="GO:0140662">
    <property type="term" value="F:ATP-dependent protein folding chaperone"/>
    <property type="evidence" value="ECO:0007669"/>
    <property type="project" value="InterPro"/>
</dbReference>
<evidence type="ECO:0000256" key="5">
    <source>
        <dbReference type="ARBA" id="ARBA00022824"/>
    </source>
</evidence>
<dbReference type="EMBL" id="CAJFCV020000003">
    <property type="protein sequence ID" value="CAG9107787.1"/>
    <property type="molecule type" value="Genomic_DNA"/>
</dbReference>
<dbReference type="EMBL" id="CAJFDI010000003">
    <property type="protein sequence ID" value="CAD5221110.1"/>
    <property type="molecule type" value="Genomic_DNA"/>
</dbReference>
<dbReference type="CDD" id="cd10230">
    <property type="entry name" value="ASKHA_NBD_HSP70_HYOU1"/>
    <property type="match status" value="1"/>
</dbReference>
<dbReference type="SUPFAM" id="SSF53067">
    <property type="entry name" value="Actin-like ATPase domain"/>
    <property type="match status" value="2"/>
</dbReference>
<dbReference type="GO" id="GO:0034663">
    <property type="term" value="C:endoplasmic reticulum chaperone complex"/>
    <property type="evidence" value="ECO:0007669"/>
    <property type="project" value="TreeGrafter"/>
</dbReference>
<keyword evidence="4" id="KW-0547">Nucleotide-binding</keyword>
<feature type="compositionally biased region" description="Basic and acidic residues" evidence="9">
    <location>
        <begin position="717"/>
        <end position="732"/>
    </location>
</feature>